<dbReference type="EMBL" id="NHOQ01000890">
    <property type="protein sequence ID" value="PWA28191.1"/>
    <property type="molecule type" value="Genomic_DNA"/>
</dbReference>
<comment type="caution">
    <text evidence="1">The sequence shown here is derived from an EMBL/GenBank/DDBJ whole genome shotgun (WGS) entry which is preliminary data.</text>
</comment>
<name>A0A315W0D1_GAMAF</name>
<organism evidence="1 2">
    <name type="scientific">Gambusia affinis</name>
    <name type="common">Western mosquitofish</name>
    <name type="synonym">Heterandria affinis</name>
    <dbReference type="NCBI Taxonomy" id="33528"/>
    <lineage>
        <taxon>Eukaryota</taxon>
        <taxon>Metazoa</taxon>
        <taxon>Chordata</taxon>
        <taxon>Craniata</taxon>
        <taxon>Vertebrata</taxon>
        <taxon>Euteleostomi</taxon>
        <taxon>Actinopterygii</taxon>
        <taxon>Neopterygii</taxon>
        <taxon>Teleostei</taxon>
        <taxon>Neoteleostei</taxon>
        <taxon>Acanthomorphata</taxon>
        <taxon>Ovalentaria</taxon>
        <taxon>Atherinomorphae</taxon>
        <taxon>Cyprinodontiformes</taxon>
        <taxon>Poeciliidae</taxon>
        <taxon>Poeciliinae</taxon>
        <taxon>Gambusia</taxon>
    </lineage>
</organism>
<reference evidence="1 2" key="1">
    <citation type="journal article" date="2018" name="G3 (Bethesda)">
        <title>A High-Quality Reference Genome for the Invasive Mosquitofish Gambusia affinis Using a Chicago Library.</title>
        <authorList>
            <person name="Hoffberg S.L."/>
            <person name="Troendle N.J."/>
            <person name="Glenn T.C."/>
            <person name="Mahmud O."/>
            <person name="Louha S."/>
            <person name="Chalopin D."/>
            <person name="Bennetzen J.L."/>
            <person name="Mauricio R."/>
        </authorList>
    </citation>
    <scope>NUCLEOTIDE SEQUENCE [LARGE SCALE GENOMIC DNA]</scope>
    <source>
        <strain evidence="1">NE01/NJP1002.9</strain>
        <tissue evidence="1">Muscle</tissue>
    </source>
</reference>
<proteinExistence type="predicted"/>
<evidence type="ECO:0000313" key="2">
    <source>
        <dbReference type="Proteomes" id="UP000250572"/>
    </source>
</evidence>
<evidence type="ECO:0000313" key="1">
    <source>
        <dbReference type="EMBL" id="PWA28191.1"/>
    </source>
</evidence>
<accession>A0A315W0D1</accession>
<keyword evidence="2" id="KW-1185">Reference proteome</keyword>
<feature type="non-terminal residue" evidence="1">
    <location>
        <position position="138"/>
    </location>
</feature>
<protein>
    <submittedName>
        <fullName evidence="1">Uncharacterized protein</fullName>
    </submittedName>
</protein>
<dbReference type="Proteomes" id="UP000250572">
    <property type="component" value="Unassembled WGS sequence"/>
</dbReference>
<feature type="non-terminal residue" evidence="1">
    <location>
        <position position="1"/>
    </location>
</feature>
<gene>
    <name evidence="1" type="ORF">CCH79_00020509</name>
</gene>
<sequence length="138" mass="15027">TLVLDPVRTRGFVTFLQAKDEITFILEGPALLASLTWNRAGPNPTEPNGAGPGFGTNSQAVRYLDQDYEVLKRRLFQDDSFPALGSLGFNELGPRQAGSDEVLINPEGLTEPVLQQNLIQSYSGFAWFLQNLLGSSVG</sequence>
<dbReference type="AlphaFoldDB" id="A0A315W0D1"/>